<dbReference type="InterPro" id="IPR039797">
    <property type="entry name" value="Pecanex"/>
</dbReference>
<evidence type="ECO:0000313" key="3">
    <source>
        <dbReference type="EMBL" id="KAG8233452.1"/>
    </source>
</evidence>
<proteinExistence type="inferred from homology"/>
<gene>
    <name evidence="3" type="ORF">J437_LFUL010563</name>
</gene>
<feature type="compositionally biased region" description="Gly residues" evidence="2">
    <location>
        <begin position="325"/>
        <end position="336"/>
    </location>
</feature>
<comment type="subcellular location">
    <subcellularLocation>
        <location evidence="1">Membrane</location>
        <topology evidence="1">Multi-pass membrane protein</topology>
    </subcellularLocation>
</comment>
<feature type="region of interest" description="Disordered" evidence="2">
    <location>
        <begin position="234"/>
        <end position="369"/>
    </location>
</feature>
<protein>
    <recommendedName>
        <fullName evidence="1">Pecanex-like protein</fullName>
    </recommendedName>
</protein>
<dbReference type="EMBL" id="KZ308718">
    <property type="protein sequence ID" value="KAG8233452.1"/>
    <property type="molecule type" value="Genomic_DNA"/>
</dbReference>
<dbReference type="OrthoDB" id="8195403at2759"/>
<feature type="region of interest" description="Disordered" evidence="2">
    <location>
        <begin position="92"/>
        <end position="147"/>
    </location>
</feature>
<dbReference type="AlphaFoldDB" id="A0A8K0P543"/>
<feature type="transmembrane region" description="Helical" evidence="1">
    <location>
        <begin position="59"/>
        <end position="77"/>
    </location>
</feature>
<evidence type="ECO:0000256" key="2">
    <source>
        <dbReference type="SAM" id="MobiDB-lite"/>
    </source>
</evidence>
<reference evidence="3" key="2">
    <citation type="submission" date="2017-10" db="EMBL/GenBank/DDBJ databases">
        <title>Ladona fulva Genome sequencing and assembly.</title>
        <authorList>
            <person name="Murali S."/>
            <person name="Richards S."/>
            <person name="Bandaranaike D."/>
            <person name="Bellair M."/>
            <person name="Blankenburg K."/>
            <person name="Chao H."/>
            <person name="Dinh H."/>
            <person name="Doddapaneni H."/>
            <person name="Dugan-Rocha S."/>
            <person name="Elkadiri S."/>
            <person name="Gnanaolivu R."/>
            <person name="Hernandez B."/>
            <person name="Skinner E."/>
            <person name="Javaid M."/>
            <person name="Lee S."/>
            <person name="Li M."/>
            <person name="Ming W."/>
            <person name="Munidasa M."/>
            <person name="Muniz J."/>
            <person name="Nguyen L."/>
            <person name="Hughes D."/>
            <person name="Osuji N."/>
            <person name="Pu L.-L."/>
            <person name="Puazo M."/>
            <person name="Qu C."/>
            <person name="Quiroz J."/>
            <person name="Raj R."/>
            <person name="Weissenberger G."/>
            <person name="Xin Y."/>
            <person name="Zou X."/>
            <person name="Han Y."/>
            <person name="Worley K."/>
            <person name="Muzny D."/>
            <person name="Gibbs R."/>
        </authorList>
    </citation>
    <scope>NUCLEOTIDE SEQUENCE</scope>
    <source>
        <strain evidence="3">Sampled in the wild</strain>
    </source>
</reference>
<dbReference type="PANTHER" id="PTHR12372:SF7">
    <property type="entry name" value="PROTEIN PECANEX"/>
    <property type="match status" value="1"/>
</dbReference>
<keyword evidence="4" id="KW-1185">Reference proteome</keyword>
<organism evidence="3 4">
    <name type="scientific">Ladona fulva</name>
    <name type="common">Scarce chaser dragonfly</name>
    <name type="synonym">Libellula fulva</name>
    <dbReference type="NCBI Taxonomy" id="123851"/>
    <lineage>
        <taxon>Eukaryota</taxon>
        <taxon>Metazoa</taxon>
        <taxon>Ecdysozoa</taxon>
        <taxon>Arthropoda</taxon>
        <taxon>Hexapoda</taxon>
        <taxon>Insecta</taxon>
        <taxon>Pterygota</taxon>
        <taxon>Palaeoptera</taxon>
        <taxon>Odonata</taxon>
        <taxon>Epiprocta</taxon>
        <taxon>Anisoptera</taxon>
        <taxon>Libelluloidea</taxon>
        <taxon>Libellulidae</taxon>
        <taxon>Ladona</taxon>
    </lineage>
</organism>
<dbReference type="PANTHER" id="PTHR12372">
    <property type="entry name" value="PECANEX"/>
    <property type="match status" value="1"/>
</dbReference>
<evidence type="ECO:0000256" key="1">
    <source>
        <dbReference type="RuleBase" id="RU367089"/>
    </source>
</evidence>
<keyword evidence="1" id="KW-0472">Membrane</keyword>
<dbReference type="GO" id="GO:0016020">
    <property type="term" value="C:membrane"/>
    <property type="evidence" value="ECO:0007669"/>
    <property type="project" value="UniProtKB-SubCell"/>
</dbReference>
<keyword evidence="1" id="KW-1133">Transmembrane helix</keyword>
<sequence>MGSQTLEILRQGVWASLTGGWFYDPHQEIFCNTFHLYIWLFLLCLPFTIYLYFPPSVFVWITYISTVAVLFVTIKAANYGLHHMYDTSECIQESDDDDRPESERRRQQQQAHGHKAKREEEGIELQVLNSKRHSETPPMGCSSRTSYIEPHACTDGDSIGSSEYVAMNRAAQSTVDEVVFKTASSTIDLKVDVHRKNSSESSEEVTLRPVIEKVNVHRAEQCTQAEGELYRSKLQESRNRRQHQSGVAVSIAEESNGRSDSQSNNGSRRRTPSLRKAPSNSRQGSSDSQEDRHNSLGQSEGRPLNSVESSLGGSGGTVTWDRGSGSTGGGGNGVSGGRRFSNVSNHAGGSLSGSATPPPPTPSIKGTGSLELGHMLEGEEDSQARGTLHKGKSFADSHYCFLCFCMAEKSISLSSFDGTAQ</sequence>
<comment type="caution">
    <text evidence="1">Lacks conserved residue(s) required for the propagation of feature annotation.</text>
</comment>
<feature type="transmembrane region" description="Helical" evidence="1">
    <location>
        <begin position="36"/>
        <end position="53"/>
    </location>
</feature>
<evidence type="ECO:0000313" key="4">
    <source>
        <dbReference type="Proteomes" id="UP000792457"/>
    </source>
</evidence>
<keyword evidence="1" id="KW-0812">Transmembrane</keyword>
<feature type="compositionally biased region" description="Polar residues" evidence="2">
    <location>
        <begin position="278"/>
        <end position="287"/>
    </location>
</feature>
<dbReference type="Proteomes" id="UP000792457">
    <property type="component" value="Unassembled WGS sequence"/>
</dbReference>
<comment type="caution">
    <text evidence="3">The sequence shown here is derived from an EMBL/GenBank/DDBJ whole genome shotgun (WGS) entry which is preliminary data.</text>
</comment>
<name>A0A8K0P543_LADFU</name>
<dbReference type="GO" id="GO:0005783">
    <property type="term" value="C:endoplasmic reticulum"/>
    <property type="evidence" value="ECO:0007669"/>
    <property type="project" value="TreeGrafter"/>
</dbReference>
<dbReference type="GO" id="GO:0007029">
    <property type="term" value="P:endoplasmic reticulum organization"/>
    <property type="evidence" value="ECO:0007669"/>
    <property type="project" value="TreeGrafter"/>
</dbReference>
<reference evidence="3" key="1">
    <citation type="submission" date="2013-04" db="EMBL/GenBank/DDBJ databases">
        <authorList>
            <person name="Qu J."/>
            <person name="Murali S.C."/>
            <person name="Bandaranaike D."/>
            <person name="Bellair M."/>
            <person name="Blankenburg K."/>
            <person name="Chao H."/>
            <person name="Dinh H."/>
            <person name="Doddapaneni H."/>
            <person name="Downs B."/>
            <person name="Dugan-Rocha S."/>
            <person name="Elkadiri S."/>
            <person name="Gnanaolivu R.D."/>
            <person name="Hernandez B."/>
            <person name="Javaid M."/>
            <person name="Jayaseelan J.C."/>
            <person name="Lee S."/>
            <person name="Li M."/>
            <person name="Ming W."/>
            <person name="Munidasa M."/>
            <person name="Muniz J."/>
            <person name="Nguyen L."/>
            <person name="Ongeri F."/>
            <person name="Osuji N."/>
            <person name="Pu L.-L."/>
            <person name="Puazo M."/>
            <person name="Qu C."/>
            <person name="Quiroz J."/>
            <person name="Raj R."/>
            <person name="Weissenberger G."/>
            <person name="Xin Y."/>
            <person name="Zou X."/>
            <person name="Han Y."/>
            <person name="Richards S."/>
            <person name="Worley K."/>
            <person name="Muzny D."/>
            <person name="Gibbs R."/>
        </authorList>
    </citation>
    <scope>NUCLEOTIDE SEQUENCE</scope>
    <source>
        <strain evidence="3">Sampled in the wild</strain>
    </source>
</reference>
<comment type="similarity">
    <text evidence="1">Belongs to the pecanex family.</text>
</comment>
<accession>A0A8K0P543</accession>